<dbReference type="Gene3D" id="1.20.1560.10">
    <property type="entry name" value="ABC transporter type 1, transmembrane domain"/>
    <property type="match status" value="1"/>
</dbReference>
<evidence type="ECO:0000256" key="4">
    <source>
        <dbReference type="ARBA" id="ARBA00022840"/>
    </source>
</evidence>
<dbReference type="EMBL" id="BAAALS010000014">
    <property type="protein sequence ID" value="GAA1757655.1"/>
    <property type="molecule type" value="Genomic_DNA"/>
</dbReference>
<dbReference type="GO" id="GO:0005524">
    <property type="term" value="F:ATP binding"/>
    <property type="evidence" value="ECO:0007669"/>
    <property type="project" value="UniProtKB-KW"/>
</dbReference>
<evidence type="ECO:0000256" key="3">
    <source>
        <dbReference type="ARBA" id="ARBA00022741"/>
    </source>
</evidence>
<dbReference type="InterPro" id="IPR003593">
    <property type="entry name" value="AAA+_ATPase"/>
</dbReference>
<keyword evidence="10" id="KW-1185">Reference proteome</keyword>
<evidence type="ECO:0000313" key="10">
    <source>
        <dbReference type="Proteomes" id="UP001500655"/>
    </source>
</evidence>
<dbReference type="InterPro" id="IPR039421">
    <property type="entry name" value="Type_1_exporter"/>
</dbReference>
<gene>
    <name evidence="9" type="ORF">GCM10009681_31150</name>
</gene>
<reference evidence="9 10" key="1">
    <citation type="journal article" date="2019" name="Int. J. Syst. Evol. Microbiol.">
        <title>The Global Catalogue of Microorganisms (GCM) 10K type strain sequencing project: providing services to taxonomists for standard genome sequencing and annotation.</title>
        <authorList>
            <consortium name="The Broad Institute Genomics Platform"/>
            <consortium name="The Broad Institute Genome Sequencing Center for Infectious Disease"/>
            <person name="Wu L."/>
            <person name="Ma J."/>
        </authorList>
    </citation>
    <scope>NUCLEOTIDE SEQUENCE [LARGE SCALE GENOMIC DNA]</scope>
    <source>
        <strain evidence="9 10">JCM 13249</strain>
    </source>
</reference>
<feature type="domain" description="ABC transporter" evidence="8">
    <location>
        <begin position="343"/>
        <end position="588"/>
    </location>
</feature>
<evidence type="ECO:0000313" key="9">
    <source>
        <dbReference type="EMBL" id="GAA1757655.1"/>
    </source>
</evidence>
<dbReference type="PANTHER" id="PTHR24221">
    <property type="entry name" value="ATP-BINDING CASSETTE SUB-FAMILY B"/>
    <property type="match status" value="1"/>
</dbReference>
<dbReference type="InterPro" id="IPR003439">
    <property type="entry name" value="ABC_transporter-like_ATP-bd"/>
</dbReference>
<keyword evidence="5 7" id="KW-1133">Transmembrane helix</keyword>
<dbReference type="PANTHER" id="PTHR24221:SF654">
    <property type="entry name" value="ATP-BINDING CASSETTE SUB-FAMILY B MEMBER 6"/>
    <property type="match status" value="1"/>
</dbReference>
<keyword evidence="6 7" id="KW-0472">Membrane</keyword>
<keyword evidence="4 9" id="KW-0067">ATP-binding</keyword>
<keyword evidence="3" id="KW-0547">Nucleotide-binding</keyword>
<organism evidence="9 10">
    <name type="scientific">Luedemannella helvata</name>
    <dbReference type="NCBI Taxonomy" id="349315"/>
    <lineage>
        <taxon>Bacteria</taxon>
        <taxon>Bacillati</taxon>
        <taxon>Actinomycetota</taxon>
        <taxon>Actinomycetes</taxon>
        <taxon>Micromonosporales</taxon>
        <taxon>Micromonosporaceae</taxon>
        <taxon>Luedemannella</taxon>
    </lineage>
</organism>
<protein>
    <submittedName>
        <fullName evidence="9">ABC transporter ATP-binding protein</fullName>
    </submittedName>
</protein>
<evidence type="ECO:0000259" key="8">
    <source>
        <dbReference type="PROSITE" id="PS50893"/>
    </source>
</evidence>
<feature type="transmembrane region" description="Helical" evidence="7">
    <location>
        <begin position="53"/>
        <end position="70"/>
    </location>
</feature>
<evidence type="ECO:0000256" key="1">
    <source>
        <dbReference type="ARBA" id="ARBA00004651"/>
    </source>
</evidence>
<dbReference type="Proteomes" id="UP001500655">
    <property type="component" value="Unassembled WGS sequence"/>
</dbReference>
<sequence length="606" mass="66491">MILRNALLLARPLRDVRPAVLVTLILGYLLRSMLPAATALATAALIAHVDGNGLGPVVVPLLILGFVIMADQGLGAVFEPVEFLACGQMDGAHRARVARLATGAQTVAVLERPEVQDLLRTAAADPVTWAEQKPSDGAVVQLHRPIRYLGMAAAAAILAGYAWWLVPALVIPALLNRLHLLHVTRRHYVIWQAQAPTERRFTYWGRVATSLAEGKELRVFGLGDWLVNRYRTLVRRYLEPVYADERRQNLQKWRTAVLIFVPISFVYYVVARGTADGRATIATETAVLTAAWAVYTAAFWTYDAVKIAGARVVMRAYEQVRELLPAPAQTATKDADGGPPPLVRFEGVSFGYEGADRLVLDRLDLELRPGEMLAVVGLNGAGKSTMTKLLAGLYEPTAGRITADGVDIADPATGGIPGWRRRLAIVFQDFVRYHLPARDNVRLGHGGALDGAALQQAAEESGALRLVEELPDGWDTPLARDRTGGVDLSGGQWQQVALARALYAVYRGARVLVLDEPTAHLDVRTEFDVFERLMRARGNATVVLISHRLSTVRQADRIVLLDGGRVVEDGTHDSLIERDGRYAEMFALQAERFTRGYDDRIEEMEG</sequence>
<evidence type="ECO:0000256" key="2">
    <source>
        <dbReference type="ARBA" id="ARBA00022692"/>
    </source>
</evidence>
<comment type="caution">
    <text evidence="9">The sequence shown here is derived from an EMBL/GenBank/DDBJ whole genome shotgun (WGS) entry which is preliminary data.</text>
</comment>
<proteinExistence type="predicted"/>
<dbReference type="Pfam" id="PF00005">
    <property type="entry name" value="ABC_tran"/>
    <property type="match status" value="1"/>
</dbReference>
<dbReference type="PROSITE" id="PS50893">
    <property type="entry name" value="ABC_TRANSPORTER_2"/>
    <property type="match status" value="1"/>
</dbReference>
<accession>A0ABN2KJ66</accession>
<dbReference type="SMART" id="SM00382">
    <property type="entry name" value="AAA"/>
    <property type="match status" value="1"/>
</dbReference>
<dbReference type="InterPro" id="IPR036640">
    <property type="entry name" value="ABC1_TM_sf"/>
</dbReference>
<feature type="transmembrane region" description="Helical" evidence="7">
    <location>
        <begin position="148"/>
        <end position="175"/>
    </location>
</feature>
<name>A0ABN2KJ66_9ACTN</name>
<dbReference type="SUPFAM" id="SSF90123">
    <property type="entry name" value="ABC transporter transmembrane region"/>
    <property type="match status" value="1"/>
</dbReference>
<evidence type="ECO:0000256" key="7">
    <source>
        <dbReference type="SAM" id="Phobius"/>
    </source>
</evidence>
<evidence type="ECO:0000256" key="5">
    <source>
        <dbReference type="ARBA" id="ARBA00022989"/>
    </source>
</evidence>
<evidence type="ECO:0000256" key="6">
    <source>
        <dbReference type="ARBA" id="ARBA00023136"/>
    </source>
</evidence>
<dbReference type="SUPFAM" id="SSF52540">
    <property type="entry name" value="P-loop containing nucleoside triphosphate hydrolases"/>
    <property type="match status" value="1"/>
</dbReference>
<keyword evidence="2 7" id="KW-0812">Transmembrane</keyword>
<dbReference type="Gene3D" id="3.40.50.300">
    <property type="entry name" value="P-loop containing nucleotide triphosphate hydrolases"/>
    <property type="match status" value="1"/>
</dbReference>
<dbReference type="RefSeq" id="WP_344082119.1">
    <property type="nucleotide sequence ID" value="NZ_BAAALS010000014.1"/>
</dbReference>
<dbReference type="InterPro" id="IPR027417">
    <property type="entry name" value="P-loop_NTPase"/>
</dbReference>
<comment type="subcellular location">
    <subcellularLocation>
        <location evidence="1">Cell membrane</location>
        <topology evidence="1">Multi-pass membrane protein</topology>
    </subcellularLocation>
</comment>